<protein>
    <recommendedName>
        <fullName evidence="5">Serine protease</fullName>
    </recommendedName>
</protein>
<dbReference type="GO" id="GO:0004252">
    <property type="term" value="F:serine-type endopeptidase activity"/>
    <property type="evidence" value="ECO:0007669"/>
    <property type="project" value="InterPro"/>
</dbReference>
<keyword evidence="1" id="KW-0732">Signal</keyword>
<proteinExistence type="predicted"/>
<reference evidence="3" key="2">
    <citation type="submission" date="2020-09" db="EMBL/GenBank/DDBJ databases">
        <authorList>
            <person name="Sun Q."/>
            <person name="Zhou Y."/>
        </authorList>
    </citation>
    <scope>NUCLEOTIDE SEQUENCE</scope>
    <source>
        <strain evidence="3">CGMCC 4.7201</strain>
    </source>
</reference>
<evidence type="ECO:0000256" key="1">
    <source>
        <dbReference type="ARBA" id="ARBA00022729"/>
    </source>
</evidence>
<evidence type="ECO:0000313" key="3">
    <source>
        <dbReference type="EMBL" id="GGO84453.1"/>
    </source>
</evidence>
<evidence type="ECO:0000313" key="4">
    <source>
        <dbReference type="Proteomes" id="UP000641932"/>
    </source>
</evidence>
<evidence type="ECO:0000256" key="2">
    <source>
        <dbReference type="SAM" id="MobiDB-lite"/>
    </source>
</evidence>
<dbReference type="EMBL" id="BMMS01000005">
    <property type="protein sequence ID" value="GGO84453.1"/>
    <property type="molecule type" value="Genomic_DNA"/>
</dbReference>
<dbReference type="InterPro" id="IPR043504">
    <property type="entry name" value="Peptidase_S1_PA_chymotrypsin"/>
</dbReference>
<dbReference type="InterPro" id="IPR050966">
    <property type="entry name" value="Glutamyl_endopeptidase"/>
</dbReference>
<organism evidence="3 4">
    <name type="scientific">Wenjunlia tyrosinilytica</name>
    <dbReference type="NCBI Taxonomy" id="1544741"/>
    <lineage>
        <taxon>Bacteria</taxon>
        <taxon>Bacillati</taxon>
        <taxon>Actinomycetota</taxon>
        <taxon>Actinomycetes</taxon>
        <taxon>Kitasatosporales</taxon>
        <taxon>Streptomycetaceae</taxon>
        <taxon>Wenjunlia</taxon>
    </lineage>
</organism>
<dbReference type="AlphaFoldDB" id="A0A918DV20"/>
<keyword evidence="4" id="KW-1185">Reference proteome</keyword>
<dbReference type="Pfam" id="PF13365">
    <property type="entry name" value="Trypsin_2"/>
    <property type="match status" value="1"/>
</dbReference>
<reference evidence="3" key="1">
    <citation type="journal article" date="2014" name="Int. J. Syst. Evol. Microbiol.">
        <title>Complete genome sequence of Corynebacterium casei LMG S-19264T (=DSM 44701T), isolated from a smear-ripened cheese.</title>
        <authorList>
            <consortium name="US DOE Joint Genome Institute (JGI-PGF)"/>
            <person name="Walter F."/>
            <person name="Albersmeier A."/>
            <person name="Kalinowski J."/>
            <person name="Ruckert C."/>
        </authorList>
    </citation>
    <scope>NUCLEOTIDE SEQUENCE</scope>
    <source>
        <strain evidence="3">CGMCC 4.7201</strain>
    </source>
</reference>
<dbReference type="PANTHER" id="PTHR15462">
    <property type="entry name" value="SERINE PROTEASE"/>
    <property type="match status" value="1"/>
</dbReference>
<evidence type="ECO:0008006" key="5">
    <source>
        <dbReference type="Google" id="ProtNLM"/>
    </source>
</evidence>
<dbReference type="Gene3D" id="2.40.10.10">
    <property type="entry name" value="Trypsin-like serine proteases"/>
    <property type="match status" value="2"/>
</dbReference>
<name>A0A918DV20_9ACTN</name>
<dbReference type="InterPro" id="IPR009003">
    <property type="entry name" value="Peptidase_S1_PA"/>
</dbReference>
<dbReference type="PROSITE" id="PS00134">
    <property type="entry name" value="TRYPSIN_HIS"/>
    <property type="match status" value="1"/>
</dbReference>
<accession>A0A918DV20</accession>
<dbReference type="Proteomes" id="UP000641932">
    <property type="component" value="Unassembled WGS sequence"/>
</dbReference>
<comment type="caution">
    <text evidence="3">The sequence shown here is derived from an EMBL/GenBank/DDBJ whole genome shotgun (WGS) entry which is preliminary data.</text>
</comment>
<feature type="region of interest" description="Disordered" evidence="2">
    <location>
        <begin position="54"/>
        <end position="75"/>
    </location>
</feature>
<dbReference type="SUPFAM" id="SSF50494">
    <property type="entry name" value="Trypsin-like serine proteases"/>
    <property type="match status" value="1"/>
</dbReference>
<dbReference type="InterPro" id="IPR018114">
    <property type="entry name" value="TRYPSIN_HIS"/>
</dbReference>
<gene>
    <name evidence="3" type="ORF">GCM10012280_15970</name>
</gene>
<dbReference type="GO" id="GO:0006508">
    <property type="term" value="P:proteolysis"/>
    <property type="evidence" value="ECO:0007669"/>
    <property type="project" value="InterPro"/>
</dbReference>
<sequence>MLKTAQSDAFLAILLRIGHVTSRSPRRLVIAATMTSGLLMAAGLAAASHVHSEELGSDGYRRPGQLAEAEPRRPAYPTAARVQGARTIGAVRYTARDSDHFCTASVVDSPHRNLLLTAAHCVYDSEDGPARGLAFTPMAEDGRTPLGVWKLGRVFVAQGWKDAEDEDEDFAFVTVEPLGGRNVQDVTGANRVAVDPGYTNQVRVIGYPNSSDSPIGCDVTGRRAMPHQMRFDCNGYSEGTSGSPWLRDYDARSGSGTVVGVLGGHQAGGDIHWTSYGAYPGRELDRVYSEAKRG</sequence>